<dbReference type="InterPro" id="IPR036390">
    <property type="entry name" value="WH_DNA-bd_sf"/>
</dbReference>
<dbReference type="Pfam" id="PF00126">
    <property type="entry name" value="HTH_1"/>
    <property type="match status" value="1"/>
</dbReference>
<keyword evidence="3" id="KW-0238">DNA-binding</keyword>
<evidence type="ECO:0000256" key="2">
    <source>
        <dbReference type="ARBA" id="ARBA00023015"/>
    </source>
</evidence>
<dbReference type="Gene3D" id="1.10.10.10">
    <property type="entry name" value="Winged helix-like DNA-binding domain superfamily/Winged helix DNA-binding domain"/>
    <property type="match status" value="1"/>
</dbReference>
<dbReference type="SUPFAM" id="SSF46785">
    <property type="entry name" value="Winged helix' DNA-binding domain"/>
    <property type="match status" value="1"/>
</dbReference>
<dbReference type="AlphaFoldDB" id="A0AAW9QHB6"/>
<organism evidence="7 8">
    <name type="scientific">Aquincola agrisoli</name>
    <dbReference type="NCBI Taxonomy" id="3119538"/>
    <lineage>
        <taxon>Bacteria</taxon>
        <taxon>Pseudomonadati</taxon>
        <taxon>Pseudomonadota</taxon>
        <taxon>Betaproteobacteria</taxon>
        <taxon>Burkholderiales</taxon>
        <taxon>Sphaerotilaceae</taxon>
        <taxon>Aquincola</taxon>
    </lineage>
</organism>
<dbReference type="GO" id="GO:0003677">
    <property type="term" value="F:DNA binding"/>
    <property type="evidence" value="ECO:0007669"/>
    <property type="project" value="UniProtKB-KW"/>
</dbReference>
<dbReference type="InterPro" id="IPR036388">
    <property type="entry name" value="WH-like_DNA-bd_sf"/>
</dbReference>
<name>A0AAW9QHB6_9BURK</name>
<evidence type="ECO:0000313" key="8">
    <source>
        <dbReference type="Proteomes" id="UP001336250"/>
    </source>
</evidence>
<dbReference type="SUPFAM" id="SSF53850">
    <property type="entry name" value="Periplasmic binding protein-like II"/>
    <property type="match status" value="1"/>
</dbReference>
<evidence type="ECO:0000313" key="7">
    <source>
        <dbReference type="EMBL" id="MEF7614435.1"/>
    </source>
</evidence>
<feature type="region of interest" description="Disordered" evidence="5">
    <location>
        <begin position="296"/>
        <end position="316"/>
    </location>
</feature>
<gene>
    <name evidence="7" type="ORF">V4F39_10990</name>
</gene>
<dbReference type="PANTHER" id="PTHR30346:SF28">
    <property type="entry name" value="HTH-TYPE TRANSCRIPTIONAL REGULATOR CYNR"/>
    <property type="match status" value="1"/>
</dbReference>
<keyword evidence="8" id="KW-1185">Reference proteome</keyword>
<dbReference type="CDD" id="cd05466">
    <property type="entry name" value="PBP2_LTTR_substrate"/>
    <property type="match status" value="1"/>
</dbReference>
<dbReference type="InterPro" id="IPR005119">
    <property type="entry name" value="LysR_subst-bd"/>
</dbReference>
<dbReference type="PRINTS" id="PR00039">
    <property type="entry name" value="HTHLYSR"/>
</dbReference>
<sequence length="316" mass="34183">MTLVQLRHFLALADSGSFSQSAQRLFITQPALSRSIRSLEDELGRPLFDRIGRRSELTPFGQEMVPRARQLVADADEMMGSGRQSADGAGGSLRIGLGSGPGAMLMNPLLMHMATRHPELRLEVSRARTALLVQALRARALDALVVDARSLSPAPDLHVEAVQEMRGSFMCRPGHPLARRASVRFDDVRGYPIASIPLSDEVARVMVERYGEAAHPAACVTLCCEEIPSLVEVALHTDAVLVSIRAAAPGLVELPMAPTLDFNARFALVTLGRRTPVPALPIVRGLMQALMRDEAEPAAAADAPASRPGRRRRKLS</sequence>
<comment type="caution">
    <text evidence="7">The sequence shown here is derived from an EMBL/GenBank/DDBJ whole genome shotgun (WGS) entry which is preliminary data.</text>
</comment>
<dbReference type="Proteomes" id="UP001336250">
    <property type="component" value="Unassembled WGS sequence"/>
</dbReference>
<dbReference type="InterPro" id="IPR000847">
    <property type="entry name" value="LysR_HTH_N"/>
</dbReference>
<dbReference type="GO" id="GO:0032993">
    <property type="term" value="C:protein-DNA complex"/>
    <property type="evidence" value="ECO:0007669"/>
    <property type="project" value="TreeGrafter"/>
</dbReference>
<keyword evidence="2" id="KW-0805">Transcription regulation</keyword>
<evidence type="ECO:0000256" key="1">
    <source>
        <dbReference type="ARBA" id="ARBA00009437"/>
    </source>
</evidence>
<evidence type="ECO:0000259" key="6">
    <source>
        <dbReference type="PROSITE" id="PS50931"/>
    </source>
</evidence>
<dbReference type="FunFam" id="1.10.10.10:FF:000001">
    <property type="entry name" value="LysR family transcriptional regulator"/>
    <property type="match status" value="1"/>
</dbReference>
<evidence type="ECO:0000256" key="3">
    <source>
        <dbReference type="ARBA" id="ARBA00023125"/>
    </source>
</evidence>
<proteinExistence type="inferred from homology"/>
<dbReference type="EMBL" id="JAZIBG010000025">
    <property type="protein sequence ID" value="MEF7614435.1"/>
    <property type="molecule type" value="Genomic_DNA"/>
</dbReference>
<keyword evidence="4" id="KW-0804">Transcription</keyword>
<dbReference type="PROSITE" id="PS50931">
    <property type="entry name" value="HTH_LYSR"/>
    <property type="match status" value="1"/>
</dbReference>
<evidence type="ECO:0000256" key="4">
    <source>
        <dbReference type="ARBA" id="ARBA00023163"/>
    </source>
</evidence>
<feature type="compositionally biased region" description="Low complexity" evidence="5">
    <location>
        <begin position="297"/>
        <end position="307"/>
    </location>
</feature>
<dbReference type="GO" id="GO:0003700">
    <property type="term" value="F:DNA-binding transcription factor activity"/>
    <property type="evidence" value="ECO:0007669"/>
    <property type="project" value="InterPro"/>
</dbReference>
<dbReference type="RefSeq" id="WP_332289417.1">
    <property type="nucleotide sequence ID" value="NZ_JAZIBG010000025.1"/>
</dbReference>
<reference evidence="7 8" key="1">
    <citation type="submission" date="2024-02" db="EMBL/GenBank/DDBJ databases">
        <title>Genome sequence of Aquincola sp. MAHUQ-54.</title>
        <authorList>
            <person name="Huq M.A."/>
        </authorList>
    </citation>
    <scope>NUCLEOTIDE SEQUENCE [LARGE SCALE GENOMIC DNA]</scope>
    <source>
        <strain evidence="7 8">MAHUQ-54</strain>
    </source>
</reference>
<dbReference type="PANTHER" id="PTHR30346">
    <property type="entry name" value="TRANSCRIPTIONAL DUAL REGULATOR HCAR-RELATED"/>
    <property type="match status" value="1"/>
</dbReference>
<feature type="domain" description="HTH lysR-type" evidence="6">
    <location>
        <begin position="1"/>
        <end position="58"/>
    </location>
</feature>
<dbReference type="Pfam" id="PF03466">
    <property type="entry name" value="LysR_substrate"/>
    <property type="match status" value="1"/>
</dbReference>
<protein>
    <submittedName>
        <fullName evidence="7">LysR family transcriptional regulator</fullName>
    </submittedName>
</protein>
<comment type="similarity">
    <text evidence="1">Belongs to the LysR transcriptional regulatory family.</text>
</comment>
<evidence type="ECO:0000256" key="5">
    <source>
        <dbReference type="SAM" id="MobiDB-lite"/>
    </source>
</evidence>
<accession>A0AAW9QHB6</accession>
<dbReference type="Gene3D" id="3.40.190.290">
    <property type="match status" value="1"/>
</dbReference>